<sequence>MRHLWQYVGASGNFMGNKNHRKAIRSLNARIAEHQEKIRLEYEKNFPDEGLIRHWENEICAFDKGIQQALKRLGK</sequence>
<keyword evidence="3" id="KW-1185">Reference proteome</keyword>
<dbReference type="eggNOG" id="ENOG5032YVT">
    <property type="taxonomic scope" value="Bacteria"/>
</dbReference>
<gene>
    <name evidence="2" type="ORF">Cylst_0043</name>
</gene>
<accession>K9WPV6</accession>
<name>K9WPV6_9NOST</name>
<dbReference type="Proteomes" id="UP000010475">
    <property type="component" value="Chromosome"/>
</dbReference>
<feature type="coiled-coil region" evidence="1">
    <location>
        <begin position="17"/>
        <end position="44"/>
    </location>
</feature>
<proteinExistence type="predicted"/>
<evidence type="ECO:0000256" key="1">
    <source>
        <dbReference type="SAM" id="Coils"/>
    </source>
</evidence>
<keyword evidence="1" id="KW-0175">Coiled coil</keyword>
<protein>
    <submittedName>
        <fullName evidence="2">Uncharacterized protein</fullName>
    </submittedName>
</protein>
<reference evidence="2 3" key="1">
    <citation type="submission" date="2012-06" db="EMBL/GenBank/DDBJ databases">
        <title>Finished chromosome of genome of Cylindrospermum stagnale PCC 7417.</title>
        <authorList>
            <consortium name="US DOE Joint Genome Institute"/>
            <person name="Gugger M."/>
            <person name="Coursin T."/>
            <person name="Rippka R."/>
            <person name="Tandeau De Marsac N."/>
            <person name="Huntemann M."/>
            <person name="Wei C.-L."/>
            <person name="Han J."/>
            <person name="Detter J.C."/>
            <person name="Han C."/>
            <person name="Tapia R."/>
            <person name="Chen A."/>
            <person name="Kyrpides N."/>
            <person name="Mavromatis K."/>
            <person name="Markowitz V."/>
            <person name="Szeto E."/>
            <person name="Ivanova N."/>
            <person name="Pagani I."/>
            <person name="Pati A."/>
            <person name="Goodwin L."/>
            <person name="Nordberg H.P."/>
            <person name="Cantor M.N."/>
            <person name="Hua S.X."/>
            <person name="Woyke T."/>
            <person name="Kerfeld C.A."/>
        </authorList>
    </citation>
    <scope>NUCLEOTIDE SEQUENCE [LARGE SCALE GENOMIC DNA]</scope>
    <source>
        <strain evidence="2 3">PCC 7417</strain>
    </source>
</reference>
<dbReference type="KEGG" id="csg:Cylst_0043"/>
<dbReference type="AlphaFoldDB" id="K9WPV6"/>
<dbReference type="STRING" id="56107.Cylst_0043"/>
<organism evidence="2 3">
    <name type="scientific">Cylindrospermum stagnale PCC 7417</name>
    <dbReference type="NCBI Taxonomy" id="56107"/>
    <lineage>
        <taxon>Bacteria</taxon>
        <taxon>Bacillati</taxon>
        <taxon>Cyanobacteriota</taxon>
        <taxon>Cyanophyceae</taxon>
        <taxon>Nostocales</taxon>
        <taxon>Nostocaceae</taxon>
        <taxon>Cylindrospermum</taxon>
    </lineage>
</organism>
<dbReference type="EMBL" id="CP003642">
    <property type="protein sequence ID" value="AFZ22425.1"/>
    <property type="molecule type" value="Genomic_DNA"/>
</dbReference>
<dbReference type="HOGENOM" id="CLU_206692_0_0_3"/>
<evidence type="ECO:0000313" key="2">
    <source>
        <dbReference type="EMBL" id="AFZ22425.1"/>
    </source>
</evidence>
<evidence type="ECO:0000313" key="3">
    <source>
        <dbReference type="Proteomes" id="UP000010475"/>
    </source>
</evidence>
<dbReference type="RefSeq" id="WP_015205684.1">
    <property type="nucleotide sequence ID" value="NC_019757.1"/>
</dbReference>